<feature type="compositionally biased region" description="Low complexity" evidence="6">
    <location>
        <begin position="648"/>
        <end position="658"/>
    </location>
</feature>
<feature type="compositionally biased region" description="Polar residues" evidence="6">
    <location>
        <begin position="1233"/>
        <end position="1256"/>
    </location>
</feature>
<dbReference type="PANTHER" id="PTHR12345">
    <property type="entry name" value="SYNTENIN RELATED"/>
    <property type="match status" value="1"/>
</dbReference>
<feature type="region of interest" description="Disordered" evidence="6">
    <location>
        <begin position="821"/>
        <end position="841"/>
    </location>
</feature>
<dbReference type="InterPro" id="IPR001166">
    <property type="entry name" value="Hyperglycemic"/>
</dbReference>
<feature type="compositionally biased region" description="Polar residues" evidence="6">
    <location>
        <begin position="1171"/>
        <end position="1188"/>
    </location>
</feature>
<evidence type="ECO:0000313" key="10">
    <source>
        <dbReference type="EMBL" id="KAF7989883.1"/>
    </source>
</evidence>
<feature type="region of interest" description="Disordered" evidence="6">
    <location>
        <begin position="239"/>
        <end position="279"/>
    </location>
</feature>
<dbReference type="InterPro" id="IPR011993">
    <property type="entry name" value="PH-like_dom_sf"/>
</dbReference>
<feature type="compositionally biased region" description="Basic and acidic residues" evidence="6">
    <location>
        <begin position="1151"/>
        <end position="1163"/>
    </location>
</feature>
<evidence type="ECO:0000256" key="4">
    <source>
        <dbReference type="ARBA" id="ARBA00022737"/>
    </source>
</evidence>
<feature type="region of interest" description="Disordered" evidence="6">
    <location>
        <begin position="313"/>
        <end position="341"/>
    </location>
</feature>
<evidence type="ECO:0000256" key="5">
    <source>
        <dbReference type="PIRSR" id="PIRSR631098-51"/>
    </source>
</evidence>
<feature type="compositionally biased region" description="Polar residues" evidence="6">
    <location>
        <begin position="328"/>
        <end position="341"/>
    </location>
</feature>
<proteinExistence type="inferred from homology"/>
<feature type="chain" id="PRO_5032326566" evidence="7">
    <location>
        <begin position="23"/>
        <end position="1781"/>
    </location>
</feature>
<dbReference type="InterPro" id="IPR006020">
    <property type="entry name" value="PTB/PI_dom"/>
</dbReference>
<dbReference type="PROSITE" id="PS50106">
    <property type="entry name" value="PDZ"/>
    <property type="match status" value="2"/>
</dbReference>
<dbReference type="InterPro" id="IPR036034">
    <property type="entry name" value="PDZ_sf"/>
</dbReference>
<feature type="region of interest" description="Disordered" evidence="6">
    <location>
        <begin position="568"/>
        <end position="664"/>
    </location>
</feature>
<dbReference type="FunFam" id="2.30.42.10:FF:000017">
    <property type="entry name" value="Amyloid beta A4 protein-binding family A member 1"/>
    <property type="match status" value="1"/>
</dbReference>
<comment type="similarity">
    <text evidence="1">Belongs to the arthropod CHH/MIH/GIH/VIH hormone family.</text>
</comment>
<feature type="compositionally biased region" description="Low complexity" evidence="6">
    <location>
        <begin position="1205"/>
        <end position="1225"/>
    </location>
</feature>
<dbReference type="PROSITE" id="PS01179">
    <property type="entry name" value="PID"/>
    <property type="match status" value="1"/>
</dbReference>
<dbReference type="CDD" id="cd06720">
    <property type="entry name" value="PDZ1_APBA1_3-like"/>
    <property type="match status" value="1"/>
</dbReference>
<dbReference type="Gene3D" id="1.10.2010.10">
    <property type="entry name" value="Crustacean CHH/MIH/GIH neurohormone"/>
    <property type="match status" value="1"/>
</dbReference>
<feature type="domain" description="PDZ" evidence="9">
    <location>
        <begin position="1600"/>
        <end position="1685"/>
    </location>
</feature>
<dbReference type="SMART" id="SM00462">
    <property type="entry name" value="PTB"/>
    <property type="match status" value="1"/>
</dbReference>
<feature type="compositionally biased region" description="Polar residues" evidence="6">
    <location>
        <begin position="694"/>
        <end position="703"/>
    </location>
</feature>
<keyword evidence="5" id="KW-1015">Disulfide bond</keyword>
<evidence type="ECO:0000259" key="8">
    <source>
        <dbReference type="PROSITE" id="PS01179"/>
    </source>
</evidence>
<feature type="compositionally biased region" description="Basic and acidic residues" evidence="6">
    <location>
        <begin position="822"/>
        <end position="833"/>
    </location>
</feature>
<organism evidence="10 11">
    <name type="scientific">Aphidius gifuensis</name>
    <name type="common">Parasitoid wasp</name>
    <dbReference type="NCBI Taxonomy" id="684658"/>
    <lineage>
        <taxon>Eukaryota</taxon>
        <taxon>Metazoa</taxon>
        <taxon>Ecdysozoa</taxon>
        <taxon>Arthropoda</taxon>
        <taxon>Hexapoda</taxon>
        <taxon>Insecta</taxon>
        <taxon>Pterygota</taxon>
        <taxon>Neoptera</taxon>
        <taxon>Endopterygota</taxon>
        <taxon>Hymenoptera</taxon>
        <taxon>Apocrita</taxon>
        <taxon>Ichneumonoidea</taxon>
        <taxon>Braconidae</taxon>
        <taxon>Aphidiinae</taxon>
        <taxon>Aphidius</taxon>
    </lineage>
</organism>
<feature type="compositionally biased region" description="Basic and acidic residues" evidence="6">
    <location>
        <begin position="1259"/>
        <end position="1277"/>
    </location>
</feature>
<keyword evidence="7" id="KW-0732">Signal</keyword>
<feature type="domain" description="PDZ" evidence="9">
    <location>
        <begin position="1691"/>
        <end position="1767"/>
    </location>
</feature>
<dbReference type="InterPro" id="IPR051230">
    <property type="entry name" value="APP-Binding"/>
</dbReference>
<evidence type="ECO:0000256" key="6">
    <source>
        <dbReference type="SAM" id="MobiDB-lite"/>
    </source>
</evidence>
<dbReference type="PRINTS" id="PR00550">
    <property type="entry name" value="HYPRGLYCEMIC"/>
</dbReference>
<keyword evidence="2" id="KW-0813">Transport</keyword>
<dbReference type="SMART" id="SM00228">
    <property type="entry name" value="PDZ"/>
    <property type="match status" value="2"/>
</dbReference>
<feature type="compositionally biased region" description="Low complexity" evidence="6">
    <location>
        <begin position="243"/>
        <end position="252"/>
    </location>
</feature>
<dbReference type="SUPFAM" id="SSF81778">
    <property type="entry name" value="Crustacean CHH/MIH/GIH neurohormone"/>
    <property type="match status" value="1"/>
</dbReference>
<evidence type="ECO:0000256" key="3">
    <source>
        <dbReference type="ARBA" id="ARBA00022553"/>
    </source>
</evidence>
<dbReference type="CDD" id="cd06793">
    <property type="entry name" value="PDZ2_APBA1_3-like"/>
    <property type="match status" value="1"/>
</dbReference>
<dbReference type="Gene3D" id="2.30.42.10">
    <property type="match status" value="2"/>
</dbReference>
<dbReference type="SUPFAM" id="SSF50156">
    <property type="entry name" value="PDZ domain-like"/>
    <property type="match status" value="2"/>
</dbReference>
<sequence>MSFLKVFSCLLITSSILTISFAQLGYGTYSDPDFPEKKGYLKTFNTRDCKGPFDKEAFKKVDRVCEDCYYLFRDNHIYDNCTRDCFYHEYFKGCMQTLQYNTKPEIDEMDELRKRLNTPTDNNNENQSVDYGKYEAMTSLILENADLNNLFPKCRPRNGNPPDPGIINNQLKPVYKNIYQPHERQFIKQQKKYQELPETIQTTFTSSSSSSTSVVTGTSGLSSSIDMIDLENDNSMAIAKQTSSSSSSLASGKSEEAPNYGSHGGSDHQGQSQQDDSGAEEGPVYILTSAKGDRSYKLRDSRIIEIAGGREVYSQSRGKVASRKPRFLTSSKSVPNDDTNLTDNKLTVKKNSKSPNRQSVWELRSRCGETKKQRSNREVTETVFSSEVHSVRRNPTKTIIDHDTTSKTTKNNNRILNYDSLLNCNNVEYNIPKNLTDMDYGLPKNCLDYQSNNTTPAKSMAIVSDGEVVVFDDIDDNWQNLRERLDINTTNTTKINTTDKDDNQQRRIIQEPLGSSVGSSPSPTSFTRTTSDFFKVMTPASDGNSPSPERNHKVQRIIGELPIAQYSGSPRRYGVRENSRLPSLLSSPSSVYMTPRPGFPQRILPTTPNKKEYEQSSPTEEIITTTTTTTSVPMTTTITPPQSPSPTPSSSSPSLSSSPLPPQLQLPTTEILVETSSPTIEKLNNLIVTPQVIEDNQINNDSISPVPEPDDEDDDDDDHDNDDDDHDDDDDDRDFLKSSFLNTDNLSSLVTPGGSTFDYLYEFSETRKVLEEFFKCPAPNEEKENNGEAFPFQDLDYELRRQSGSSYVGQRLASGLPGAEEVMVHESPKKQRSDYPQSTTEHENNFLDLSVGTGSSEDLGETEVGLQVGHSRNFTLSPETTDCDSNCGDLDSEMSLMMMDNELIPASGLLGSIGDLGNNSDSLRIYTSMPVLEDGLSSGHASDNDNNNPTVMLMKRQINEIEKEIIQRTRNDNILVTSTTTTTNDNNNDNNINKDINLSITKDILQTLNSSSPDLFLTQKDHSYDDNGINLDGLDLLVTPPPPAPQGRQTTINVEVGGEVEAAIKDIRMALQKTKTLPVKLSSDELPDQSVSPIWIPSMLDGRQRISTENCNEDSELRRGDEDNEVEVEEVIDEEEADTDLETDRLLGQQRTDDQGFYDDKGWRKPKSRTMLPSMSTKVVTPKQTPPKTLSVIPLETLSPCDPLPSTSSSISPSPIVTSVVQSTTSERDPTSPMKNSTSSPQKTPVKNSPSPTQSLKESSGKVKKDKEGKKKSRNKEGLLDDPSVLIEGVLFRARYLGSTQLVCEGQPTKSTRMCQAEEAVSRIKTNTILNYGPSQHGYSRCSIASQGSIDDEDDCDSNEELIGNIAGGSQSDDNTQTTEQLLGNKLAVTIGGQQLGVGGDGVGNGGGCGGVGGGPTTVFRLHFLGSVEVEEEGGRKRRKRLKKHMVEEAVTKIKAPDGETQPSTEVDLFISTEKIMVLNTDLKEIMMDHALRTISYIADIGDLVVLMARRRFVPHEMEEAPKINRTPKMICHVFESEEAQFIAQSIGQAFQVAYMEFLKANGIEDHSFVKEMDYQEVLNSQEIFGDELQMFAKKEMQKEVVVPKAKGEILGVVIVESGWGSMLPTVVIANLAPAGAAARCGQLNIGDQIIAINGVSLVGLPLSTCQTYIKNSKNQTVVKLTVVPCAPVVEVKIKRPDTKYQLGFSVQNGVICSLLRGGIAERGGVRVGHRIIEINNQSVVAVPHEKIVNLLATSVGEILMKTMPTSMFRLLTGQESPVYI</sequence>
<evidence type="ECO:0000256" key="1">
    <source>
        <dbReference type="ARBA" id="ARBA00005447"/>
    </source>
</evidence>
<dbReference type="SUPFAM" id="SSF50729">
    <property type="entry name" value="PH domain-like"/>
    <property type="match status" value="2"/>
</dbReference>
<keyword evidence="11" id="KW-1185">Reference proteome</keyword>
<dbReference type="EMBL" id="JACMRX010000005">
    <property type="protein sequence ID" value="KAF7989883.1"/>
    <property type="molecule type" value="Genomic_DNA"/>
</dbReference>
<feature type="compositionally biased region" description="Low complexity" evidence="6">
    <location>
        <begin position="615"/>
        <end position="640"/>
    </location>
</feature>
<dbReference type="GO" id="GO:0043197">
    <property type="term" value="C:dendritic spine"/>
    <property type="evidence" value="ECO:0007669"/>
    <property type="project" value="TreeGrafter"/>
</dbReference>
<comment type="caution">
    <text evidence="10">The sequence shown here is derived from an EMBL/GenBank/DDBJ whole genome shotgun (WGS) entry which is preliminary data.</text>
</comment>
<feature type="compositionally biased region" description="Acidic residues" evidence="6">
    <location>
        <begin position="708"/>
        <end position="733"/>
    </location>
</feature>
<name>A0A835CQ72_APHGI</name>
<feature type="disulfide bond" evidence="5">
    <location>
        <begin position="49"/>
        <end position="85"/>
    </location>
</feature>
<protein>
    <submittedName>
        <fullName evidence="10">Uncharacterized protein</fullName>
    </submittedName>
</protein>
<evidence type="ECO:0000256" key="2">
    <source>
        <dbReference type="ARBA" id="ARBA00022448"/>
    </source>
</evidence>
<feature type="region of interest" description="Disordered" evidence="6">
    <location>
        <begin position="1135"/>
        <end position="1277"/>
    </location>
</feature>
<dbReference type="GO" id="GO:0005576">
    <property type="term" value="C:extracellular region"/>
    <property type="evidence" value="ECO:0007669"/>
    <property type="project" value="InterPro"/>
</dbReference>
<dbReference type="GO" id="GO:0005184">
    <property type="term" value="F:neuropeptide hormone activity"/>
    <property type="evidence" value="ECO:0007669"/>
    <property type="project" value="InterPro"/>
</dbReference>
<keyword evidence="3" id="KW-0597">Phosphoprotein</keyword>
<keyword evidence="4" id="KW-0677">Repeat</keyword>
<feature type="compositionally biased region" description="Low complexity" evidence="6">
    <location>
        <begin position="580"/>
        <end position="590"/>
    </location>
</feature>
<dbReference type="InterPro" id="IPR001478">
    <property type="entry name" value="PDZ"/>
</dbReference>
<dbReference type="GO" id="GO:0005886">
    <property type="term" value="C:plasma membrane"/>
    <property type="evidence" value="ECO:0007669"/>
    <property type="project" value="TreeGrafter"/>
</dbReference>
<evidence type="ECO:0000313" key="11">
    <source>
        <dbReference type="Proteomes" id="UP000639338"/>
    </source>
</evidence>
<dbReference type="Pfam" id="PF00595">
    <property type="entry name" value="PDZ"/>
    <property type="match status" value="2"/>
</dbReference>
<gene>
    <name evidence="10" type="ORF">HCN44_008557</name>
</gene>
<dbReference type="GO" id="GO:0007268">
    <property type="term" value="P:chemical synaptic transmission"/>
    <property type="evidence" value="ECO:0007669"/>
    <property type="project" value="TreeGrafter"/>
</dbReference>
<feature type="region of interest" description="Disordered" evidence="6">
    <location>
        <begin position="694"/>
        <end position="734"/>
    </location>
</feature>
<accession>A0A835CQ72</accession>
<feature type="disulfide bond" evidence="5">
    <location>
        <begin position="65"/>
        <end position="81"/>
    </location>
</feature>
<dbReference type="PANTHER" id="PTHR12345:SF16">
    <property type="entry name" value="X11L, ISOFORM F-RELATED"/>
    <property type="match status" value="1"/>
</dbReference>
<dbReference type="Pfam" id="PF00640">
    <property type="entry name" value="PID"/>
    <property type="match status" value="2"/>
</dbReference>
<dbReference type="Pfam" id="PF01147">
    <property type="entry name" value="Crust_neurohorm"/>
    <property type="match status" value="1"/>
</dbReference>
<dbReference type="OrthoDB" id="5987010at2759"/>
<dbReference type="Proteomes" id="UP000639338">
    <property type="component" value="Unassembled WGS sequence"/>
</dbReference>
<dbReference type="Gene3D" id="2.30.29.30">
    <property type="entry name" value="Pleckstrin-homology domain (PH domain)/Phosphotyrosine-binding domain (PTB)"/>
    <property type="match status" value="2"/>
</dbReference>
<evidence type="ECO:0000256" key="7">
    <source>
        <dbReference type="SAM" id="SignalP"/>
    </source>
</evidence>
<reference evidence="10 11" key="1">
    <citation type="submission" date="2020-08" db="EMBL/GenBank/DDBJ databases">
        <title>Aphidius gifuensis genome sequencing and assembly.</title>
        <authorList>
            <person name="Du Z."/>
        </authorList>
    </citation>
    <scope>NUCLEOTIDE SEQUENCE [LARGE SCALE GENOMIC DNA]</scope>
    <source>
        <strain evidence="10">YNYX2018</strain>
        <tissue evidence="10">Adults</tissue>
    </source>
</reference>
<dbReference type="GO" id="GO:0005737">
    <property type="term" value="C:cytoplasm"/>
    <property type="evidence" value="ECO:0007669"/>
    <property type="project" value="TreeGrafter"/>
</dbReference>
<dbReference type="FunFam" id="2.30.42.10:FF:000007">
    <property type="entry name" value="Amyloid beta A4 protein-binding family A member"/>
    <property type="match status" value="1"/>
</dbReference>
<feature type="signal peptide" evidence="7">
    <location>
        <begin position="1"/>
        <end position="22"/>
    </location>
</feature>
<dbReference type="InterPro" id="IPR031098">
    <property type="entry name" value="Crust_neurohorm"/>
</dbReference>
<feature type="disulfide bond" evidence="5">
    <location>
        <begin position="68"/>
        <end position="94"/>
    </location>
</feature>
<dbReference type="InterPro" id="IPR035957">
    <property type="entry name" value="Crust_neurohorm_sf"/>
</dbReference>
<feature type="domain" description="PID" evidence="8">
    <location>
        <begin position="1420"/>
        <end position="1565"/>
    </location>
</feature>
<dbReference type="CDD" id="cd01208">
    <property type="entry name" value="PTB_X11"/>
    <property type="match status" value="1"/>
</dbReference>
<evidence type="ECO:0000259" key="9">
    <source>
        <dbReference type="PROSITE" id="PS50106"/>
    </source>
</evidence>